<feature type="compositionally biased region" description="Low complexity" evidence="2">
    <location>
        <begin position="343"/>
        <end position="355"/>
    </location>
</feature>
<feature type="compositionally biased region" description="Basic and acidic residues" evidence="2">
    <location>
        <begin position="1247"/>
        <end position="1257"/>
    </location>
</feature>
<feature type="region of interest" description="Disordered" evidence="2">
    <location>
        <begin position="1238"/>
        <end position="1257"/>
    </location>
</feature>
<gene>
    <name evidence="3" type="ORF">PVLDE_1301180</name>
</gene>
<feature type="region of interest" description="Disordered" evidence="2">
    <location>
        <begin position="334"/>
        <end position="355"/>
    </location>
</feature>
<keyword evidence="1" id="KW-0175">Coiled coil</keyword>
<evidence type="ECO:0000313" key="4">
    <source>
        <dbReference type="Proteomes" id="UP000515308"/>
    </source>
</evidence>
<dbReference type="VEuPathDB" id="PlasmoDB:PVLDE_1301180"/>
<organism evidence="3 4">
    <name type="scientific">Plasmodium vinckei lentum</name>
    <dbReference type="NCBI Taxonomy" id="138297"/>
    <lineage>
        <taxon>Eukaryota</taxon>
        <taxon>Sar</taxon>
        <taxon>Alveolata</taxon>
        <taxon>Apicomplexa</taxon>
        <taxon>Aconoidasida</taxon>
        <taxon>Haemosporida</taxon>
        <taxon>Plasmodiidae</taxon>
        <taxon>Plasmodium</taxon>
        <taxon>Plasmodium (Vinckeia)</taxon>
    </lineage>
</organism>
<protein>
    <submittedName>
        <fullName evidence="3">Uncharacterized protein</fullName>
    </submittedName>
</protein>
<feature type="region of interest" description="Disordered" evidence="2">
    <location>
        <begin position="723"/>
        <end position="748"/>
    </location>
</feature>
<evidence type="ECO:0000256" key="2">
    <source>
        <dbReference type="SAM" id="MobiDB-lite"/>
    </source>
</evidence>
<feature type="compositionally biased region" description="Basic and acidic residues" evidence="2">
    <location>
        <begin position="939"/>
        <end position="951"/>
    </location>
</feature>
<name>A0A6V7SMX1_PLAVN</name>
<sequence length="1891" mass="221785">MHKCVDIDSLKDELRTNNSLVSIFNSKDDRSCSSEAYQNHYEKSNIKNGMQHNENKYLNEFNIQKRYGDDKYMHYSSRIHKEKTNHFDWNQNKINVHPNSNYDYNHIYNHNKAIPEYSYQNKFMNYENSSSDSMSRHFEEINDTILAKKHIKHEYNYNENIDEDINENNDLFINMVNNHYKNLIADTNKGTKNITNNYDTILQKINNDDISSSTSSIKNNNLKNNSKNPNNAYYNNHINSNNSILHIRKYYTNNRTDNYKEHHFDIDECYDVDDYYENDNPYNNNNNSHNNKSIAKKEYPAYKGIVPNKNNGYNKESKTKIILKENDELCLDNGEKKDNQKFSNTNNNRKNAANSNRNKIYNVFNNMNINKSNNMNRGILTFLENKRKNRYSYDSKGIKNDKTEDDNNEDTIGNVSNIAGACDPSSYINNTCLDDNKKYYQDGKNYNLNMKHLFDESSYYRDIMEKQSMHNNENKKGSGVSEYSFNEIYYKEKKGEKGLKDKLKNKSNDISCENLKFLDKEDYKNNIYINLLNQEIKAHQTQLNISKNDNNVKMKKNNPFIMSNYVKKNIIKMTHDFNHPNLPVNYTNPMRADNFDNHHNITNYGNNNHNNMRNYIDNCVDDKNYKFDGKNVNFSNANGKSSISMRFSNALKNAPEIQNIQNGNYNAYSVNKLKLESIDQYQNMHINNKNTMKNDTSYKKGVINEENCRSSVILKGVPSSAFEHNEKKKGKGNEIGNRNDNIEKREDFENREKIQLGEELPNDINSSYYATSSDASTNYFLDSKNKLNDLHNCKNMKDPNCDNKHILRNKNSNIENIFSCNNSINDNYSRNKKTKNTHLKPCIDEYIPSKDPHNLRNICNNKDNESNNLNLNENYVKSTKKKYNLNSDSCYNNNSSNEAYPEKSKNNNYFNDTDKYTPKYSKIRTDRKSQNMHSNNSNHSDEKKKNKEKCQKNKNKIIKQYQGNDTAKIAGINQNTESLINIDKGNYPTNINRKKKRENQNTQQSNEKTHTENKRELNIGEYHQDRIENMSEKYHNNIKSMVKTHNNNQNVLVKNCRNENEEENDIDNNSDDSNDIDCGHIEANTNHILSSINNNKQMDELEIHEQFGKDNNKAKKNKKKEHKIGKHKVSSFDHIIKNKSSKFINIFNARHNMRNVGKDHNYNYSMDDIKYIKLNIAKEPKHTYSNTCSESNEEENHNCTSQNKINKIHNKSKKKRHSDIYEHWNLINNLKYNDEQNSDDYSSSFNDNEKSKQKKTYDAINPKNTQLNKDQLNDNIKNNVSRTYPICEAFLGSSNVRKNGMTKQKVVNKNKGKKNSKIKNDTNCKSINSAYDNNNEDDNISIQNEAYILTNLKGGKTKKNKEHAQQIKLDQFAKKKNEEIKTDYTQNIVHGEENKNNVYSNAAVSVYNEKQGNNKISDDHIEDYKKHKKRNEHNNTQTQHFENNPFYLYYNKRSETTSTEIKIQKTCPNKNSKTQTEKKKKNLLNKLWNTVQNENKDNDENDTIPSNNSNINGGKYSFYNFFCKKNKLRKDKKYNDDQIDVMVKSPKQEIYENNNDPSNDYINKQNNNYMNDLNKIGYLAQEFMETYSCNDNLKSIFQLLRSEIEKTKKEIEHFSKDQKPITFNNPLSNNISHTYNKVSDISKESLNEYTCDQTNSKNIHNISNYVSNDIVHIKEKQNAQNGNNDKHEHYYQITKPAHHDLYKNKGCISSSSRRSSISRRRIGDASAHKDNIDCNDTFNMSSCMLKRVKSGKLYKWGIKKKRGNNDAKENIIPKMNTFILKHNNNIYKFKLNNNFLIYDSILLKNKKNECFFNFNALYKTLFFKESCNEEKVEYNKSSVYKNNMIAYSNQDTIKNNQQINHPNNTHDKGICMETHNDTPTNLNDLFISDDE</sequence>
<feature type="region of interest" description="Disordered" evidence="2">
    <location>
        <begin position="982"/>
        <end position="1014"/>
    </location>
</feature>
<reference evidence="3 4" key="1">
    <citation type="submission" date="2020-08" db="EMBL/GenBank/DDBJ databases">
        <authorList>
            <person name="Ramaprasad A."/>
        </authorList>
    </citation>
    <scope>NUCLEOTIDE SEQUENCE [LARGE SCALE GENOMIC DNA]</scope>
</reference>
<feature type="compositionally biased region" description="Low complexity" evidence="2">
    <location>
        <begin position="886"/>
        <end position="897"/>
    </location>
</feature>
<proteinExistence type="predicted"/>
<accession>A0A6V7SMX1</accession>
<evidence type="ECO:0000256" key="1">
    <source>
        <dbReference type="SAM" id="Coils"/>
    </source>
</evidence>
<feature type="coiled-coil region" evidence="1">
    <location>
        <begin position="1590"/>
        <end position="1617"/>
    </location>
</feature>
<dbReference type="EMBL" id="LR865375">
    <property type="protein sequence ID" value="CAD2099977.1"/>
    <property type="molecule type" value="Genomic_DNA"/>
</dbReference>
<evidence type="ECO:0000313" key="3">
    <source>
        <dbReference type="EMBL" id="CAD2099977.1"/>
    </source>
</evidence>
<dbReference type="Proteomes" id="UP000515308">
    <property type="component" value="Chromosome PVLDE_13"/>
</dbReference>
<feature type="region of interest" description="Disordered" evidence="2">
    <location>
        <begin position="886"/>
        <end position="951"/>
    </location>
</feature>
<feature type="compositionally biased region" description="Basic and acidic residues" evidence="2">
    <location>
        <begin position="912"/>
        <end position="929"/>
    </location>
</feature>